<protein>
    <submittedName>
        <fullName evidence="1">Uncharacterized protein</fullName>
    </submittedName>
</protein>
<accession>A0A8S1MQP8</accession>
<dbReference type="AlphaFoldDB" id="A0A8S1MQP8"/>
<evidence type="ECO:0000313" key="1">
    <source>
        <dbReference type="EMBL" id="CAD8079296.1"/>
    </source>
</evidence>
<name>A0A8S1MQP8_9CILI</name>
<comment type="caution">
    <text evidence="1">The sequence shown here is derived from an EMBL/GenBank/DDBJ whole genome shotgun (WGS) entry which is preliminary data.</text>
</comment>
<evidence type="ECO:0000313" key="2">
    <source>
        <dbReference type="Proteomes" id="UP000692954"/>
    </source>
</evidence>
<dbReference type="EMBL" id="CAJJDN010000039">
    <property type="protein sequence ID" value="CAD8079296.1"/>
    <property type="molecule type" value="Genomic_DNA"/>
</dbReference>
<dbReference type="Proteomes" id="UP000692954">
    <property type="component" value="Unassembled WGS sequence"/>
</dbReference>
<keyword evidence="2" id="KW-1185">Reference proteome</keyword>
<reference evidence="1" key="1">
    <citation type="submission" date="2021-01" db="EMBL/GenBank/DDBJ databases">
        <authorList>
            <consortium name="Genoscope - CEA"/>
            <person name="William W."/>
        </authorList>
    </citation>
    <scope>NUCLEOTIDE SEQUENCE</scope>
</reference>
<gene>
    <name evidence="1" type="ORF">PSON_ATCC_30995.1.T0390013</name>
</gene>
<proteinExistence type="predicted"/>
<organism evidence="1 2">
    <name type="scientific">Paramecium sonneborni</name>
    <dbReference type="NCBI Taxonomy" id="65129"/>
    <lineage>
        <taxon>Eukaryota</taxon>
        <taxon>Sar</taxon>
        <taxon>Alveolata</taxon>
        <taxon>Ciliophora</taxon>
        <taxon>Intramacronucleata</taxon>
        <taxon>Oligohymenophorea</taxon>
        <taxon>Peniculida</taxon>
        <taxon>Parameciidae</taxon>
        <taxon>Paramecium</taxon>
    </lineage>
</organism>
<sequence length="124" mass="15020">MEKNRQQQKRDNDIFQTLMSQAFSFKDGKSIIMKIYVYGNIFAKIEQFIDRIQQLDGEWYHQQECLKKVGKWVVLDEEFYLKKQVISQVEMADHIVSQMSVRLRLKVIRELELFCEQLKIYICF</sequence>